<keyword evidence="5" id="KW-0813">Transport</keyword>
<dbReference type="SUPFAM" id="SSF81296">
    <property type="entry name" value="E set domains"/>
    <property type="match status" value="1"/>
</dbReference>
<evidence type="ECO:0000256" key="5">
    <source>
        <dbReference type="ARBA" id="ARBA00022448"/>
    </source>
</evidence>
<comment type="subunit">
    <text evidence="3">Monomer.</text>
</comment>
<evidence type="ECO:0000256" key="4">
    <source>
        <dbReference type="ARBA" id="ARBA00016056"/>
    </source>
</evidence>
<dbReference type="Pfam" id="PF02221">
    <property type="entry name" value="E1_DerP2_DerF2"/>
    <property type="match status" value="1"/>
</dbReference>
<feature type="signal peptide" evidence="8">
    <location>
        <begin position="1"/>
        <end position="18"/>
    </location>
</feature>
<dbReference type="STRING" id="1353952.A0A165FJK0"/>
<dbReference type="InterPro" id="IPR039670">
    <property type="entry name" value="NPC2-like"/>
</dbReference>
<dbReference type="CDD" id="cd00917">
    <property type="entry name" value="PG-PI_TP"/>
    <property type="match status" value="1"/>
</dbReference>
<accession>A0A165FJK0</accession>
<gene>
    <name evidence="10" type="ORF">CALCODRAFT_496830</name>
</gene>
<evidence type="ECO:0000256" key="7">
    <source>
        <dbReference type="ARBA" id="ARBA00023055"/>
    </source>
</evidence>
<comment type="function">
    <text evidence="1">Catalyzes the intermembrane transfer of phosphatidylglycerol and phosphatidylinositol.</text>
</comment>
<evidence type="ECO:0000256" key="8">
    <source>
        <dbReference type="SAM" id="SignalP"/>
    </source>
</evidence>
<dbReference type="OrthoDB" id="6409159at2759"/>
<dbReference type="Gene3D" id="2.70.220.10">
    <property type="entry name" value="Ganglioside GM2 activator"/>
    <property type="match status" value="1"/>
</dbReference>
<dbReference type="InterPro" id="IPR003172">
    <property type="entry name" value="ML_dom"/>
</dbReference>
<dbReference type="AlphaFoldDB" id="A0A165FJK0"/>
<keyword evidence="7" id="KW-0445">Lipid transport</keyword>
<dbReference type="SMART" id="SM00737">
    <property type="entry name" value="ML"/>
    <property type="match status" value="1"/>
</dbReference>
<dbReference type="GO" id="GO:0032366">
    <property type="term" value="P:intracellular sterol transport"/>
    <property type="evidence" value="ECO:0007669"/>
    <property type="project" value="InterPro"/>
</dbReference>
<evidence type="ECO:0000256" key="3">
    <source>
        <dbReference type="ARBA" id="ARBA00011245"/>
    </source>
</evidence>
<evidence type="ECO:0000313" key="10">
    <source>
        <dbReference type="EMBL" id="KZT56845.1"/>
    </source>
</evidence>
<dbReference type="GO" id="GO:0032934">
    <property type="term" value="F:sterol binding"/>
    <property type="evidence" value="ECO:0007669"/>
    <property type="project" value="InterPro"/>
</dbReference>
<dbReference type="FunCoup" id="A0A165FJK0">
    <property type="interactions" value="1"/>
</dbReference>
<reference evidence="10 11" key="1">
    <citation type="journal article" date="2016" name="Mol. Biol. Evol.">
        <title>Comparative Genomics of Early-Diverging Mushroom-Forming Fungi Provides Insights into the Origins of Lignocellulose Decay Capabilities.</title>
        <authorList>
            <person name="Nagy L.G."/>
            <person name="Riley R."/>
            <person name="Tritt A."/>
            <person name="Adam C."/>
            <person name="Daum C."/>
            <person name="Floudas D."/>
            <person name="Sun H."/>
            <person name="Yadav J.S."/>
            <person name="Pangilinan J."/>
            <person name="Larsson K.H."/>
            <person name="Matsuura K."/>
            <person name="Barry K."/>
            <person name="Labutti K."/>
            <person name="Kuo R."/>
            <person name="Ohm R.A."/>
            <person name="Bhattacharya S.S."/>
            <person name="Shirouzu T."/>
            <person name="Yoshinaga Y."/>
            <person name="Martin F.M."/>
            <person name="Grigoriev I.V."/>
            <person name="Hibbett D.S."/>
        </authorList>
    </citation>
    <scope>NUCLEOTIDE SEQUENCE [LARGE SCALE GENOMIC DNA]</scope>
    <source>
        <strain evidence="10 11">HHB12733</strain>
    </source>
</reference>
<evidence type="ECO:0000259" key="9">
    <source>
        <dbReference type="SMART" id="SM00737"/>
    </source>
</evidence>
<protein>
    <recommendedName>
        <fullName evidence="4">Phosphatidylglycerol/phosphatidylinositol transfer protein</fullName>
    </recommendedName>
</protein>
<sequence length="167" mass="18068">MLVRTLLVISAFAAGALAISLPQLSLGGEVDTYADWTWTDCGDLSYAVEIQSIEVSPDPPVPGQNLTVAVTGTTRMPIEDGAYADVTVKLGLIQLLKRRFDVCEEAANANVTIQCPVEPGDYQLSHTVALPREIPKAKFGVQVRGVTQDDEDMVCLDIVMNFLSKRS</sequence>
<dbReference type="InterPro" id="IPR036846">
    <property type="entry name" value="GM2-AP_sf"/>
</dbReference>
<proteinExistence type="inferred from homology"/>
<evidence type="ECO:0000256" key="2">
    <source>
        <dbReference type="ARBA" id="ARBA00006370"/>
    </source>
</evidence>
<dbReference type="PANTHER" id="PTHR11306">
    <property type="entry name" value="NIEMANN PICK TYPE C2 PROTEIN NPC2-RELATED"/>
    <property type="match status" value="1"/>
</dbReference>
<feature type="chain" id="PRO_5007857728" description="Phosphatidylglycerol/phosphatidylinositol transfer protein" evidence="8">
    <location>
        <begin position="19"/>
        <end position="167"/>
    </location>
</feature>
<name>A0A165FJK0_9BASI</name>
<comment type="similarity">
    <text evidence="2">Belongs to the NPC2 family.</text>
</comment>
<dbReference type="Proteomes" id="UP000076842">
    <property type="component" value="Unassembled WGS sequence"/>
</dbReference>
<keyword evidence="11" id="KW-1185">Reference proteome</keyword>
<feature type="domain" description="MD-2-related lipid-recognition" evidence="9">
    <location>
        <begin position="38"/>
        <end position="160"/>
    </location>
</feature>
<organism evidence="10 11">
    <name type="scientific">Calocera cornea HHB12733</name>
    <dbReference type="NCBI Taxonomy" id="1353952"/>
    <lineage>
        <taxon>Eukaryota</taxon>
        <taxon>Fungi</taxon>
        <taxon>Dikarya</taxon>
        <taxon>Basidiomycota</taxon>
        <taxon>Agaricomycotina</taxon>
        <taxon>Dacrymycetes</taxon>
        <taxon>Dacrymycetales</taxon>
        <taxon>Dacrymycetaceae</taxon>
        <taxon>Calocera</taxon>
    </lineage>
</organism>
<dbReference type="InterPro" id="IPR014756">
    <property type="entry name" value="Ig_E-set"/>
</dbReference>
<dbReference type="InParanoid" id="A0A165FJK0"/>
<dbReference type="PANTHER" id="PTHR11306:SF0">
    <property type="entry name" value="PHOSPHATIDYLGLYCEROL_PHOSPHATIDYLINOSITOL TRANSFER PROTEIN"/>
    <property type="match status" value="1"/>
</dbReference>
<dbReference type="InterPro" id="IPR033917">
    <property type="entry name" value="ML_PG-PI_TP"/>
</dbReference>
<evidence type="ECO:0000256" key="1">
    <source>
        <dbReference type="ARBA" id="ARBA00002053"/>
    </source>
</evidence>
<keyword evidence="6 8" id="KW-0732">Signal</keyword>
<dbReference type="FunFam" id="2.70.220.10:FF:000004">
    <property type="entry name" value="Related to phosphatidylglycerol/phosphatidylinositol transfer protein"/>
    <property type="match status" value="1"/>
</dbReference>
<evidence type="ECO:0000313" key="11">
    <source>
        <dbReference type="Proteomes" id="UP000076842"/>
    </source>
</evidence>
<dbReference type="EMBL" id="KV423971">
    <property type="protein sequence ID" value="KZT56845.1"/>
    <property type="molecule type" value="Genomic_DNA"/>
</dbReference>
<evidence type="ECO:0000256" key="6">
    <source>
        <dbReference type="ARBA" id="ARBA00022729"/>
    </source>
</evidence>